<dbReference type="OrthoDB" id="7353682at2"/>
<proteinExistence type="predicted"/>
<dbReference type="PANTHER" id="PTHR35841">
    <property type="entry name" value="PHOSPHONATES-BINDING PERIPLASMIC PROTEIN"/>
    <property type="match status" value="1"/>
</dbReference>
<keyword evidence="2" id="KW-1185">Reference proteome</keyword>
<protein>
    <submittedName>
        <fullName evidence="1">ABC transporter, phosphonate, periplasmic substrate-binding protein</fullName>
    </submittedName>
</protein>
<evidence type="ECO:0000313" key="2">
    <source>
        <dbReference type="Proteomes" id="UP000194012"/>
    </source>
</evidence>
<dbReference type="SUPFAM" id="SSF53850">
    <property type="entry name" value="Periplasmic binding protein-like II"/>
    <property type="match status" value="1"/>
</dbReference>
<dbReference type="Proteomes" id="UP000194012">
    <property type="component" value="Unassembled WGS sequence"/>
</dbReference>
<evidence type="ECO:0000313" key="1">
    <source>
        <dbReference type="EMBL" id="SLN09816.1"/>
    </source>
</evidence>
<dbReference type="Gene3D" id="3.40.190.10">
    <property type="entry name" value="Periplasmic binding protein-like II"/>
    <property type="match status" value="1"/>
</dbReference>
<dbReference type="PANTHER" id="PTHR35841:SF1">
    <property type="entry name" value="PHOSPHONATES-BINDING PERIPLASMIC PROTEIN"/>
    <property type="match status" value="1"/>
</dbReference>
<dbReference type="RefSeq" id="WP_085825121.1">
    <property type="nucleotide sequence ID" value="NZ_FWFJ01000001.1"/>
</dbReference>
<dbReference type="EMBL" id="FWFJ01000001">
    <property type="protein sequence ID" value="SLN09816.1"/>
    <property type="molecule type" value="Genomic_DNA"/>
</dbReference>
<accession>A0A1X6Y3K7</accession>
<sequence length="249" mass="27006">MIASLPMYDRPETVAANDRLWQAVRTHLGYGPDQLTRGGDPWDHWQSPDLIVSQTCGYPYRARLHGKVTLVGTPVLDLPDCPPGQYYSVFVARADDPRAGPRDFGEARFAYNEALSQSGWATPQTYAAAHGFTFSNPVQSGAHRASARAVAENRADIAALDALSWKMMQRHDPFAATLRVLARSDPTPTLPYITALGRDRAPIFAALQSAISGLSQDDRATLGIIGVTRIAAETYLGQPNPPPPPPNCA</sequence>
<reference evidence="2" key="1">
    <citation type="submission" date="2017-03" db="EMBL/GenBank/DDBJ databases">
        <authorList>
            <person name="Rodrigo-Torres L."/>
            <person name="Arahal R.D."/>
            <person name="Lucena T."/>
        </authorList>
    </citation>
    <scope>NUCLEOTIDE SEQUENCE [LARGE SCALE GENOMIC DNA]</scope>
    <source>
        <strain evidence="2">CECT 8370</strain>
    </source>
</reference>
<organism evidence="1 2">
    <name type="scientific">Roseovarius gaetbuli</name>
    <dbReference type="NCBI Taxonomy" id="1356575"/>
    <lineage>
        <taxon>Bacteria</taxon>
        <taxon>Pseudomonadati</taxon>
        <taxon>Pseudomonadota</taxon>
        <taxon>Alphaproteobacteria</taxon>
        <taxon>Rhodobacterales</taxon>
        <taxon>Roseobacteraceae</taxon>
        <taxon>Roseovarius</taxon>
    </lineage>
</organism>
<gene>
    <name evidence="1" type="ORF">ROG8370_00093</name>
</gene>
<dbReference type="AlphaFoldDB" id="A0A1X6Y3K7"/>
<dbReference type="Pfam" id="PF12974">
    <property type="entry name" value="Phosphonate-bd"/>
    <property type="match status" value="1"/>
</dbReference>
<name>A0A1X6Y3K7_9RHOB</name>